<dbReference type="STRING" id="394096.DB31_0400"/>
<proteinExistence type="inferred from homology"/>
<dbReference type="PATRIC" id="fig|394096.3.peg.397"/>
<dbReference type="InterPro" id="IPR036188">
    <property type="entry name" value="FAD/NAD-bd_sf"/>
</dbReference>
<gene>
    <name evidence="3" type="ORF">DB31_0400</name>
</gene>
<comment type="similarity">
    <text evidence="1">Belongs to the flavin monoamine oxidase family.</text>
</comment>
<evidence type="ECO:0000259" key="2">
    <source>
        <dbReference type="Pfam" id="PF01593"/>
    </source>
</evidence>
<dbReference type="EMBL" id="JMCB01000001">
    <property type="protein sequence ID" value="KFE72139.1"/>
    <property type="molecule type" value="Genomic_DNA"/>
</dbReference>
<dbReference type="PANTHER" id="PTHR43563">
    <property type="entry name" value="AMINE OXIDASE"/>
    <property type="match status" value="1"/>
</dbReference>
<organism evidence="3 4">
    <name type="scientific">Hyalangium minutum</name>
    <dbReference type="NCBI Taxonomy" id="394096"/>
    <lineage>
        <taxon>Bacteria</taxon>
        <taxon>Pseudomonadati</taxon>
        <taxon>Myxococcota</taxon>
        <taxon>Myxococcia</taxon>
        <taxon>Myxococcales</taxon>
        <taxon>Cystobacterineae</taxon>
        <taxon>Archangiaceae</taxon>
        <taxon>Hyalangium</taxon>
    </lineage>
</organism>
<dbReference type="SUPFAM" id="SSF51905">
    <property type="entry name" value="FAD/NAD(P)-binding domain"/>
    <property type="match status" value="1"/>
</dbReference>
<dbReference type="PRINTS" id="PR00419">
    <property type="entry name" value="ADXRDTASE"/>
</dbReference>
<sequence>MTAGAALLSACGGGEEEQVAIVGGGMAGLHCAYRLQRRGVLARVYEASSRVGGRMFSERNLFPNGQHCELGGEFIDTGHQTMHDLAEELEIELLDYSKDDNELVRLVAFFDGRRLSEAEILQRFAPIAERIEEALGVLEDPEEYITYRTPNGAEALDQLSLSAWMESVGIPASDPVRRLIEAAYVGEFGLEPDACNCLNLLTYISTERTRLELFGESDERFHAKGGNDSFPSRLAERLGPEQLELEHRLQELKALSDGRYRLTFSTPGGTREVKAEHVVLALPFTQLRKMELQVELPAVKRKAIQELGYGTNAKLMVGVSSRLWRAAAHRSDGSTLSDVGYQQSWESTRLQPGSSAILTQYTGGRKGLTLGEGTPEQQAAEFLAGLNQVFPGVKDLANGAVARMQWPTHPLTLGSYSAYAVGQFTTIAGAEIERVGNVHFCGEHTSLDAQGFMEGAALTGAMAADEVAEDLGLAASEALGPGARIQERARSARVHGRWLDGLRRSVRRRAG</sequence>
<reference evidence="3 4" key="1">
    <citation type="submission" date="2014-04" db="EMBL/GenBank/DDBJ databases">
        <title>Genome assembly of Hyalangium minutum DSM 14724.</title>
        <authorList>
            <person name="Sharma G."/>
            <person name="Subramanian S."/>
        </authorList>
    </citation>
    <scope>NUCLEOTIDE SEQUENCE [LARGE SCALE GENOMIC DNA]</scope>
    <source>
        <strain evidence="3 4">DSM 14724</strain>
    </source>
</reference>
<dbReference type="Pfam" id="PF01593">
    <property type="entry name" value="Amino_oxidase"/>
    <property type="match status" value="1"/>
</dbReference>
<accession>A0A085WWS6</accession>
<dbReference type="SUPFAM" id="SSF54373">
    <property type="entry name" value="FAD-linked reductases, C-terminal domain"/>
    <property type="match status" value="1"/>
</dbReference>
<dbReference type="AlphaFoldDB" id="A0A085WWS6"/>
<dbReference type="Gene3D" id="3.50.50.60">
    <property type="entry name" value="FAD/NAD(P)-binding domain"/>
    <property type="match status" value="1"/>
</dbReference>
<feature type="domain" description="Amine oxidase" evidence="2">
    <location>
        <begin position="26"/>
        <end position="467"/>
    </location>
</feature>
<evidence type="ECO:0000313" key="3">
    <source>
        <dbReference type="EMBL" id="KFE72139.1"/>
    </source>
</evidence>
<dbReference type="Gene3D" id="3.90.660.10">
    <property type="match status" value="1"/>
</dbReference>
<dbReference type="InterPro" id="IPR002937">
    <property type="entry name" value="Amino_oxidase"/>
</dbReference>
<evidence type="ECO:0000313" key="4">
    <source>
        <dbReference type="Proteomes" id="UP000028725"/>
    </source>
</evidence>
<dbReference type="Gene3D" id="1.10.405.10">
    <property type="entry name" value="Guanine Nucleotide Dissociation Inhibitor, domain 1"/>
    <property type="match status" value="1"/>
</dbReference>
<dbReference type="GO" id="GO:0016491">
    <property type="term" value="F:oxidoreductase activity"/>
    <property type="evidence" value="ECO:0007669"/>
    <property type="project" value="InterPro"/>
</dbReference>
<protein>
    <recommendedName>
        <fullName evidence="2">Amine oxidase domain-containing protein</fullName>
    </recommendedName>
</protein>
<dbReference type="InterPro" id="IPR050703">
    <property type="entry name" value="Flavin_MAO"/>
</dbReference>
<dbReference type="Proteomes" id="UP000028725">
    <property type="component" value="Unassembled WGS sequence"/>
</dbReference>
<comment type="caution">
    <text evidence="3">The sequence shown here is derived from an EMBL/GenBank/DDBJ whole genome shotgun (WGS) entry which is preliminary data.</text>
</comment>
<dbReference type="PANTHER" id="PTHR43563:SF1">
    <property type="entry name" value="AMINE OXIDASE [FLAVIN-CONTAINING] B"/>
    <property type="match status" value="1"/>
</dbReference>
<evidence type="ECO:0000256" key="1">
    <source>
        <dbReference type="ARBA" id="ARBA00005995"/>
    </source>
</evidence>
<keyword evidence="4" id="KW-1185">Reference proteome</keyword>
<name>A0A085WWS6_9BACT</name>